<accession>A0ABP1DA77</accession>
<name>A0ABP1DA77_9APHY</name>
<evidence type="ECO:0000313" key="1">
    <source>
        <dbReference type="EMBL" id="CAL1704750.1"/>
    </source>
</evidence>
<gene>
    <name evidence="1" type="ORF">GFSPODELE1_LOCUS5129</name>
</gene>
<keyword evidence="2" id="KW-1185">Reference proteome</keyword>
<reference evidence="2" key="1">
    <citation type="submission" date="2024-04" db="EMBL/GenBank/DDBJ databases">
        <authorList>
            <person name="Shaw F."/>
            <person name="Minotto A."/>
        </authorList>
    </citation>
    <scope>NUCLEOTIDE SEQUENCE [LARGE SCALE GENOMIC DNA]</scope>
</reference>
<dbReference type="Proteomes" id="UP001497453">
    <property type="component" value="Chromosome 3"/>
</dbReference>
<organism evidence="1 2">
    <name type="scientific">Somion occarium</name>
    <dbReference type="NCBI Taxonomy" id="3059160"/>
    <lineage>
        <taxon>Eukaryota</taxon>
        <taxon>Fungi</taxon>
        <taxon>Dikarya</taxon>
        <taxon>Basidiomycota</taxon>
        <taxon>Agaricomycotina</taxon>
        <taxon>Agaricomycetes</taxon>
        <taxon>Polyporales</taxon>
        <taxon>Cerrenaceae</taxon>
        <taxon>Somion</taxon>
    </lineage>
</organism>
<evidence type="ECO:0000313" key="2">
    <source>
        <dbReference type="Proteomes" id="UP001497453"/>
    </source>
</evidence>
<proteinExistence type="predicted"/>
<protein>
    <submittedName>
        <fullName evidence="1">Uncharacterized protein</fullName>
    </submittedName>
</protein>
<dbReference type="EMBL" id="OZ037946">
    <property type="protein sequence ID" value="CAL1704750.1"/>
    <property type="molecule type" value="Genomic_DNA"/>
</dbReference>
<sequence>MCHRQLRFFKANGCGHLTFTGETTIDCGSRDCYLSSHHPKNCGSPASDKHLCNCLRYYTQPERIITHQIPGSCPRCSR</sequence>